<gene>
    <name evidence="2" type="ORF">UFOPK2992_01394</name>
</gene>
<evidence type="ECO:0000259" key="1">
    <source>
        <dbReference type="Pfam" id="PF13472"/>
    </source>
</evidence>
<feature type="domain" description="SGNH hydrolase-type esterase" evidence="1">
    <location>
        <begin position="42"/>
        <end position="189"/>
    </location>
</feature>
<dbReference type="InterPro" id="IPR013830">
    <property type="entry name" value="SGNH_hydro"/>
</dbReference>
<organism evidence="2">
    <name type="scientific">freshwater metagenome</name>
    <dbReference type="NCBI Taxonomy" id="449393"/>
    <lineage>
        <taxon>unclassified sequences</taxon>
        <taxon>metagenomes</taxon>
        <taxon>ecological metagenomes</taxon>
    </lineage>
</organism>
<dbReference type="AlphaFoldDB" id="A0A6J6YIP2"/>
<evidence type="ECO:0000313" key="2">
    <source>
        <dbReference type="EMBL" id="CAB4808123.1"/>
    </source>
</evidence>
<dbReference type="CDD" id="cd00229">
    <property type="entry name" value="SGNH_hydrolase"/>
    <property type="match status" value="1"/>
</dbReference>
<name>A0A6J6YIP2_9ZZZZ</name>
<protein>
    <submittedName>
        <fullName evidence="2">Unannotated protein</fullName>
    </submittedName>
</protein>
<dbReference type="Pfam" id="PF13472">
    <property type="entry name" value="Lipase_GDSL_2"/>
    <property type="match status" value="1"/>
</dbReference>
<reference evidence="2" key="1">
    <citation type="submission" date="2020-05" db="EMBL/GenBank/DDBJ databases">
        <authorList>
            <person name="Chiriac C."/>
            <person name="Salcher M."/>
            <person name="Ghai R."/>
            <person name="Kavagutti S V."/>
        </authorList>
    </citation>
    <scope>NUCLEOTIDE SEQUENCE</scope>
</reference>
<dbReference type="SUPFAM" id="SSF52266">
    <property type="entry name" value="SGNH hydrolase"/>
    <property type="match status" value="1"/>
</dbReference>
<proteinExistence type="predicted"/>
<dbReference type="InterPro" id="IPR036514">
    <property type="entry name" value="SGNH_hydro_sf"/>
</dbReference>
<accession>A0A6J6YIP2</accession>
<sequence length="200" mass="21349">MSRFISTNPQRRAHSLGKRSALKLAALPLAVVALSGCNAVMIGDSIFNMSRSELGGFVDASDGRGADNAGLNGDPLTGRQAISSLTPAVSPKGWLVIDLGTNDARSRKTARAFRSFVRNVVARLKNDRCLAWVVPYNPQFPERSAQIESALRDEIVAQPCHALIEWGPWVHANPALTVDGIHPTAEGKQVLAAMIAAATN</sequence>
<dbReference type="EMBL" id="CAFAAI010000258">
    <property type="protein sequence ID" value="CAB4808123.1"/>
    <property type="molecule type" value="Genomic_DNA"/>
</dbReference>
<dbReference type="Gene3D" id="3.40.50.1110">
    <property type="entry name" value="SGNH hydrolase"/>
    <property type="match status" value="1"/>
</dbReference>